<feature type="region of interest" description="Disordered" evidence="1">
    <location>
        <begin position="1"/>
        <end position="42"/>
    </location>
</feature>
<dbReference type="EMBL" id="OOIN01000004">
    <property type="protein sequence ID" value="SPO22899.1"/>
    <property type="molecule type" value="Genomic_DNA"/>
</dbReference>
<gene>
    <name evidence="2" type="ORF">UTRI_01577</name>
</gene>
<keyword evidence="3" id="KW-1185">Reference proteome</keyword>
<sequence>MALKRMPKVTSLSSSSTSSAGTSSASSRGRNVNPFGPVDPNSYNDFDEAMQDGVELEEKGERFQFGPKAQRFYVQSGTLYSRAAHLAGANVERRADALYNASRVHFLLASQFAFPPENLQIFVEAITTAQEAVRLAPPLAPAGSSEGALPNPFTLDIMTHLATSIQTLAEVVDELGWPQGLQPPHLSLQGSVQEPTPAVLWQEAAGLFQQVADGQDIILQDQKTAEGAAYAPSEGSAEPTNDADADDSELASAEEGGDVFGYTSSLVTPASLMETLLSLLACFTSLLEASSTVEEVQTCSAAAERIVAKAQNLVSEPEAAATLPATSNNTAEASSEVIARWEEVQRSSLALRVACLGKGIELGSGAAQISGDIEAAMQTVNDWATRLAAPAVGSDAGRGRKDANVAQLCDVAEAGQSLCRLSLRFAPAEAGVAAIWALATASTKLFSQALAALDTSAAGGGSAAVLGQANTSTPTSRARCRILLALSSLSILRSHPAFEAAGIAGAKGTRNKLVDNARLYARKAVTEIGLVWILRPPPAQAQRSATLPPPGGWESLSLESEAAFHLLRALLIRANVNIPGAADANAVTEMESELNHLAQHVVQLRQRPIQIGATPDSASIQLADWLYTQGAKSFVDGIVDENGLNIVQDEVAWWEKLFSIQLAK</sequence>
<reference evidence="2 3" key="1">
    <citation type="submission" date="2018-03" db="EMBL/GenBank/DDBJ databases">
        <authorList>
            <person name="Guldener U."/>
        </authorList>
    </citation>
    <scope>NUCLEOTIDE SEQUENCE [LARGE SCALE GENOMIC DNA]</scope>
    <source>
        <strain evidence="2 3">NBRC100155</strain>
    </source>
</reference>
<name>A0A5C3E0I8_9BASI</name>
<accession>A0A5C3E0I8</accession>
<dbReference type="Proteomes" id="UP000324022">
    <property type="component" value="Unassembled WGS sequence"/>
</dbReference>
<feature type="compositionally biased region" description="Low complexity" evidence="1">
    <location>
        <begin position="13"/>
        <end position="30"/>
    </location>
</feature>
<dbReference type="AlphaFoldDB" id="A0A5C3E0I8"/>
<dbReference type="OrthoDB" id="5328412at2759"/>
<evidence type="ECO:0000313" key="2">
    <source>
        <dbReference type="EMBL" id="SPO22899.1"/>
    </source>
</evidence>
<organism evidence="2 3">
    <name type="scientific">Ustilago trichophora</name>
    <dbReference type="NCBI Taxonomy" id="86804"/>
    <lineage>
        <taxon>Eukaryota</taxon>
        <taxon>Fungi</taxon>
        <taxon>Dikarya</taxon>
        <taxon>Basidiomycota</taxon>
        <taxon>Ustilaginomycotina</taxon>
        <taxon>Ustilaginomycetes</taxon>
        <taxon>Ustilaginales</taxon>
        <taxon>Ustilaginaceae</taxon>
        <taxon>Ustilago</taxon>
    </lineage>
</organism>
<evidence type="ECO:0000313" key="3">
    <source>
        <dbReference type="Proteomes" id="UP000324022"/>
    </source>
</evidence>
<evidence type="ECO:0000256" key="1">
    <source>
        <dbReference type="SAM" id="MobiDB-lite"/>
    </source>
</evidence>
<proteinExistence type="predicted"/>
<protein>
    <submittedName>
        <fullName evidence="2">Uncharacterized protein</fullName>
    </submittedName>
</protein>
<feature type="region of interest" description="Disordered" evidence="1">
    <location>
        <begin position="223"/>
        <end position="253"/>
    </location>
</feature>